<dbReference type="GO" id="GO:0004190">
    <property type="term" value="F:aspartic-type endopeptidase activity"/>
    <property type="evidence" value="ECO:0007669"/>
    <property type="project" value="InterPro"/>
</dbReference>
<dbReference type="Gene3D" id="2.40.70.10">
    <property type="entry name" value="Acid Proteases"/>
    <property type="match status" value="1"/>
</dbReference>
<evidence type="ECO:0000259" key="2">
    <source>
        <dbReference type="PROSITE" id="PS51767"/>
    </source>
</evidence>
<organism evidence="3 4">
    <name type="scientific">Oesophagostomum dentatum</name>
    <name type="common">Nodular worm</name>
    <dbReference type="NCBI Taxonomy" id="61180"/>
    <lineage>
        <taxon>Eukaryota</taxon>
        <taxon>Metazoa</taxon>
        <taxon>Ecdysozoa</taxon>
        <taxon>Nematoda</taxon>
        <taxon>Chromadorea</taxon>
        <taxon>Rhabditida</taxon>
        <taxon>Rhabditina</taxon>
        <taxon>Rhabditomorpha</taxon>
        <taxon>Strongyloidea</taxon>
        <taxon>Strongylidae</taxon>
        <taxon>Oesophagostomum</taxon>
    </lineage>
</organism>
<dbReference type="GO" id="GO:0005764">
    <property type="term" value="C:lysosome"/>
    <property type="evidence" value="ECO:0007669"/>
    <property type="project" value="TreeGrafter"/>
</dbReference>
<dbReference type="OrthoDB" id="5859701at2759"/>
<dbReference type="Pfam" id="PF00026">
    <property type="entry name" value="Asp"/>
    <property type="match status" value="1"/>
</dbReference>
<dbReference type="Gene3D" id="2.60.40.1960">
    <property type="match status" value="1"/>
</dbReference>
<feature type="non-terminal residue" evidence="3">
    <location>
        <position position="1"/>
    </location>
</feature>
<dbReference type="InterPro" id="IPR001461">
    <property type="entry name" value="Aspartic_peptidase_A1"/>
</dbReference>
<dbReference type="PROSITE" id="PS51767">
    <property type="entry name" value="PEPTIDASE_A1"/>
    <property type="match status" value="1"/>
</dbReference>
<dbReference type="AlphaFoldDB" id="A0A0B1TFM5"/>
<dbReference type="PANTHER" id="PTHR47966:SF45">
    <property type="entry name" value="PEPTIDASE A1 DOMAIN-CONTAINING PROTEIN"/>
    <property type="match status" value="1"/>
</dbReference>
<gene>
    <name evidence="3" type="ORF">OESDEN_03676</name>
</gene>
<dbReference type="Proteomes" id="UP000053660">
    <property type="component" value="Unassembled WGS sequence"/>
</dbReference>
<dbReference type="InterPro" id="IPR021109">
    <property type="entry name" value="Peptidase_aspartic_dom_sf"/>
</dbReference>
<dbReference type="PANTHER" id="PTHR47966">
    <property type="entry name" value="BETA-SITE APP-CLEAVING ENZYME, ISOFORM A-RELATED"/>
    <property type="match status" value="1"/>
</dbReference>
<dbReference type="GO" id="GO:0006508">
    <property type="term" value="P:proteolysis"/>
    <property type="evidence" value="ECO:0007669"/>
    <property type="project" value="InterPro"/>
</dbReference>
<reference evidence="3 4" key="1">
    <citation type="submission" date="2014-03" db="EMBL/GenBank/DDBJ databases">
        <title>Draft genome of the hookworm Oesophagostomum dentatum.</title>
        <authorList>
            <person name="Mitreva M."/>
        </authorList>
    </citation>
    <scope>NUCLEOTIDE SEQUENCE [LARGE SCALE GENOMIC DNA]</scope>
    <source>
        <strain evidence="3 4">OD-Hann</strain>
    </source>
</reference>
<name>A0A0B1TFM5_OESDE</name>
<comment type="similarity">
    <text evidence="1">Belongs to the peptidase A1 family.</text>
</comment>
<dbReference type="InterPro" id="IPR033121">
    <property type="entry name" value="PEPTIDASE_A1"/>
</dbReference>
<protein>
    <recommendedName>
        <fullName evidence="2">Peptidase A1 domain-containing protein</fullName>
    </recommendedName>
</protein>
<dbReference type="EMBL" id="KN549686">
    <property type="protein sequence ID" value="KHJ96363.1"/>
    <property type="molecule type" value="Genomic_DNA"/>
</dbReference>
<evidence type="ECO:0000313" key="3">
    <source>
        <dbReference type="EMBL" id="KHJ96363.1"/>
    </source>
</evidence>
<proteinExistence type="inferred from homology"/>
<accession>A0A0B1TFM5</accession>
<evidence type="ECO:0000256" key="1">
    <source>
        <dbReference type="ARBA" id="ARBA00007447"/>
    </source>
</evidence>
<evidence type="ECO:0000313" key="4">
    <source>
        <dbReference type="Proteomes" id="UP000053660"/>
    </source>
</evidence>
<keyword evidence="4" id="KW-1185">Reference proteome</keyword>
<dbReference type="SUPFAM" id="SSF50630">
    <property type="entry name" value="Acid proteases"/>
    <property type="match status" value="1"/>
</dbReference>
<feature type="domain" description="Peptidase A1" evidence="2">
    <location>
        <begin position="1"/>
        <end position="86"/>
    </location>
</feature>
<sequence length="86" mass="9214">AEDAYGGVFTYGGLDTANCGEVIAYQNLSYAAYWQFQMDGASVGKYRTTTGWQVISDTGTSFIGAEYNTGMRIAQELNATVGDICS</sequence>